<proteinExistence type="predicted"/>
<protein>
    <submittedName>
        <fullName evidence="1">Uncharacterized protein</fullName>
    </submittedName>
</protein>
<evidence type="ECO:0000313" key="2">
    <source>
        <dbReference type="Proteomes" id="UP001597229"/>
    </source>
</evidence>
<evidence type="ECO:0000313" key="1">
    <source>
        <dbReference type="EMBL" id="MFD1250420.1"/>
    </source>
</evidence>
<dbReference type="EMBL" id="JBHTLX010000024">
    <property type="protein sequence ID" value="MFD1250420.1"/>
    <property type="molecule type" value="Genomic_DNA"/>
</dbReference>
<keyword evidence="2" id="KW-1185">Reference proteome</keyword>
<gene>
    <name evidence="1" type="ORF">ACFQ3F_21690</name>
</gene>
<dbReference type="RefSeq" id="WP_367919109.1">
    <property type="nucleotide sequence ID" value="NZ_BAABAC010000018.1"/>
</dbReference>
<reference evidence="2" key="1">
    <citation type="journal article" date="2019" name="Int. J. Syst. Evol. Microbiol.">
        <title>The Global Catalogue of Microorganisms (GCM) 10K type strain sequencing project: providing services to taxonomists for standard genome sequencing and annotation.</title>
        <authorList>
            <consortium name="The Broad Institute Genomics Platform"/>
            <consortium name="The Broad Institute Genome Sequencing Center for Infectious Disease"/>
            <person name="Wu L."/>
            <person name="Ma J."/>
        </authorList>
    </citation>
    <scope>NUCLEOTIDE SEQUENCE [LARGE SCALE GENOMIC DNA]</scope>
    <source>
        <strain evidence="2">CCUG 52478</strain>
    </source>
</reference>
<organism evidence="1 2">
    <name type="scientific">Nocardioides ginsengisoli</name>
    <dbReference type="NCBI Taxonomy" id="363868"/>
    <lineage>
        <taxon>Bacteria</taxon>
        <taxon>Bacillati</taxon>
        <taxon>Actinomycetota</taxon>
        <taxon>Actinomycetes</taxon>
        <taxon>Propionibacteriales</taxon>
        <taxon>Nocardioidaceae</taxon>
        <taxon>Nocardioides</taxon>
    </lineage>
</organism>
<sequence length="297" mass="32064">MAVCLVLVCAACAGQDETARAEYTEPRLKNVAVVDAAVALPFDAYTLSTPELEHMARDYAQLLEGCLESRGVPVPTDAFFAGDYLRASDPRDNQFLVWGGPFGTLDAAHAKRWGYHASPDGPYANGPAFYLSSPDNLGLGGHASPGLERAERELDGPLDSGKATCRAEVDKQLSAPMPDVADVKRDTSQLALGHPAVVPRLAAWMTCMREAGFGGFKHVYDAEMSVYLRPLGAAEIRLAVQDVACTRSSRWADFYYAALADYEKQAIKNNPDLFSGALSAERKRADALSSALDQDTR</sequence>
<comment type="caution">
    <text evidence="1">The sequence shown here is derived from an EMBL/GenBank/DDBJ whole genome shotgun (WGS) entry which is preliminary data.</text>
</comment>
<accession>A0ABW3W5L5</accession>
<name>A0ABW3W5L5_9ACTN</name>
<dbReference type="Proteomes" id="UP001597229">
    <property type="component" value="Unassembled WGS sequence"/>
</dbReference>